<sequence length="138" mass="14721">MKMKKIVLFTVMVLCVSLHALAQSPAHKIVIQVNTSDTTAWHGVVRNIGNLQTALGPNTSIEVVAHGSGIGLLIDSKTTQKAKIAELSAKGVSFVACENTIRMNKIDKATLLPQSGFVPSGVAEVILKQEAGWSYLKP</sequence>
<dbReference type="OrthoDB" id="678766at2"/>
<dbReference type="InterPro" id="IPR027396">
    <property type="entry name" value="DsrEFH-like"/>
</dbReference>
<dbReference type="EMBL" id="CP029346">
    <property type="protein sequence ID" value="AWL08906.1"/>
    <property type="molecule type" value="Genomic_DNA"/>
</dbReference>
<dbReference type="AlphaFoldDB" id="A0A2S2DU76"/>
<dbReference type="Gene3D" id="3.40.1260.10">
    <property type="entry name" value="DsrEFH-like"/>
    <property type="match status" value="1"/>
</dbReference>
<dbReference type="InterPro" id="IPR003787">
    <property type="entry name" value="Sulphur_relay_DsrE/F-like"/>
</dbReference>
<evidence type="ECO:0000256" key="1">
    <source>
        <dbReference type="SAM" id="SignalP"/>
    </source>
</evidence>
<evidence type="ECO:0000313" key="3">
    <source>
        <dbReference type="Proteomes" id="UP000245468"/>
    </source>
</evidence>
<dbReference type="Proteomes" id="UP000245468">
    <property type="component" value="Chromosome"/>
</dbReference>
<proteinExistence type="predicted"/>
<keyword evidence="3" id="KW-1185">Reference proteome</keyword>
<dbReference type="KEGG" id="psez:HME7025_01042"/>
<dbReference type="Pfam" id="PF02635">
    <property type="entry name" value="DsrE"/>
    <property type="match status" value="1"/>
</dbReference>
<evidence type="ECO:0000313" key="2">
    <source>
        <dbReference type="EMBL" id="AWL08906.1"/>
    </source>
</evidence>
<feature type="chain" id="PRO_5015478255" evidence="1">
    <location>
        <begin position="23"/>
        <end position="138"/>
    </location>
</feature>
<reference evidence="3" key="1">
    <citation type="submission" date="2018-05" db="EMBL/GenBank/DDBJ databases">
        <title>Pseudarcicella sp. HME7025 Genome sequencing and assembly.</title>
        <authorList>
            <person name="Kim H."/>
            <person name="Kang H."/>
            <person name="Joh K."/>
        </authorList>
    </citation>
    <scope>NUCLEOTIDE SEQUENCE [LARGE SCALE GENOMIC DNA]</scope>
    <source>
        <strain evidence="3">HME7025</strain>
    </source>
</reference>
<gene>
    <name evidence="2" type="ORF">HME7025_01042</name>
</gene>
<keyword evidence="1" id="KW-0732">Signal</keyword>
<name>A0A2S2DU76_9BACT</name>
<dbReference type="PANTHER" id="PTHR37691:SF1">
    <property type="entry name" value="BLR3518 PROTEIN"/>
    <property type="match status" value="1"/>
</dbReference>
<dbReference type="SUPFAM" id="SSF75169">
    <property type="entry name" value="DsrEFH-like"/>
    <property type="match status" value="1"/>
</dbReference>
<feature type="signal peptide" evidence="1">
    <location>
        <begin position="1"/>
        <end position="22"/>
    </location>
</feature>
<organism evidence="2 3">
    <name type="scientific">Aquirufa nivalisilvae</name>
    <dbReference type="NCBI Taxonomy" id="2516557"/>
    <lineage>
        <taxon>Bacteria</taxon>
        <taxon>Pseudomonadati</taxon>
        <taxon>Bacteroidota</taxon>
        <taxon>Cytophagia</taxon>
        <taxon>Cytophagales</taxon>
        <taxon>Flectobacillaceae</taxon>
        <taxon>Aquirufa</taxon>
    </lineage>
</organism>
<protein>
    <submittedName>
        <fullName evidence="2">Uncharacterized protein</fullName>
    </submittedName>
</protein>
<accession>A0A2S2DU76</accession>
<dbReference type="PANTHER" id="PTHR37691">
    <property type="entry name" value="BLR3518 PROTEIN"/>
    <property type="match status" value="1"/>
</dbReference>